<dbReference type="CDD" id="cd04433">
    <property type="entry name" value="AFD_class_I"/>
    <property type="match status" value="1"/>
</dbReference>
<dbReference type="Pfam" id="PF00501">
    <property type="entry name" value="AMP-binding"/>
    <property type="match status" value="1"/>
</dbReference>
<dbReference type="Proteomes" id="UP001222434">
    <property type="component" value="Unassembled WGS sequence"/>
</dbReference>
<dbReference type="PANTHER" id="PTHR43201">
    <property type="entry name" value="ACYL-COA SYNTHETASE"/>
    <property type="match status" value="1"/>
</dbReference>
<proteinExistence type="inferred from homology"/>
<gene>
    <name evidence="5" type="ORF">KKJ01_10770</name>
</gene>
<organism evidence="5 6">
    <name type="scientific">Xenorhabdus bovienii</name>
    <name type="common">Xenorhabdus nematophila subsp. bovienii</name>
    <dbReference type="NCBI Taxonomy" id="40576"/>
    <lineage>
        <taxon>Bacteria</taxon>
        <taxon>Pseudomonadati</taxon>
        <taxon>Pseudomonadota</taxon>
        <taxon>Gammaproteobacteria</taxon>
        <taxon>Enterobacterales</taxon>
        <taxon>Morganellaceae</taxon>
        <taxon>Xenorhabdus</taxon>
    </lineage>
</organism>
<dbReference type="InterPro" id="IPR025110">
    <property type="entry name" value="AMP-bd_C"/>
</dbReference>
<feature type="domain" description="AMP-dependent synthetase/ligase" evidence="3">
    <location>
        <begin position="10"/>
        <end position="362"/>
    </location>
</feature>
<reference evidence="5" key="1">
    <citation type="submission" date="2021-08" db="EMBL/GenBank/DDBJ databases">
        <authorList>
            <person name="Papudeshi B."/>
            <person name="Bashey-Visser F."/>
        </authorList>
    </citation>
    <scope>NUCLEOTIDE SEQUENCE</scope>
    <source>
        <strain evidence="5">MC_266_E_2016</strain>
    </source>
</reference>
<comment type="caution">
    <text evidence="5">The sequence shown here is derived from an EMBL/GenBank/DDBJ whole genome shotgun (WGS) entry which is preliminary data.</text>
</comment>
<dbReference type="Gene3D" id="3.40.50.12780">
    <property type="entry name" value="N-terminal domain of ligase-like"/>
    <property type="match status" value="1"/>
</dbReference>
<protein>
    <submittedName>
        <fullName evidence="5">Fatty acid--CoA ligase family protein</fullName>
    </submittedName>
</protein>
<evidence type="ECO:0000259" key="4">
    <source>
        <dbReference type="Pfam" id="PF13193"/>
    </source>
</evidence>
<evidence type="ECO:0000313" key="5">
    <source>
        <dbReference type="EMBL" id="MDE1478696.1"/>
    </source>
</evidence>
<dbReference type="SUPFAM" id="SSF56801">
    <property type="entry name" value="Acetyl-CoA synthetase-like"/>
    <property type="match status" value="1"/>
</dbReference>
<dbReference type="AlphaFoldDB" id="A0AAJ1J9H4"/>
<dbReference type="Pfam" id="PF13193">
    <property type="entry name" value="AMP-binding_C"/>
    <property type="match status" value="1"/>
</dbReference>
<sequence length="516" mass="57655">MGIREYFERLLHDTPDNANAIEYEHNWWTWGKLRSCTNMLEKSLAEAGIKSPARIGLILENRPEHVATLLKLLATSRTTVMLNALQPVTRLIEDIQRLDIKILIGSTTLFANENLLNVIIKNTLIFKLNHLGEPNLIGGKADVNTIGNLDIAVEIPTSGTTGIPKHITLSYEQLDKALTGSGQIPKDNQLLTESVSLIAMPIVHISGLWGTLSALYTGRKMVLMPKFILKSWIDALERHKIRATFLVPTALHDLLNSNIAPERINSLKIITSGSTYCPPVLIEQLFIRYGIRVLMTYGATEFAGAIAGWNYELHEKWWHLKSGSAGKAYPDIKLCITNEFGTELPAGQIGHLEVHTGLYMSGDENKWTRTNDLAHIDSDGFLWISGRIDNIIIRGGFKIQPEKIQHLLETHSSVKEAAVIAIPDSRLNSVPVAAIEIYPKQPIPTVAELVELCRRELLPYEVPKHLFIVDALPRTLSSKINRTELISLIFNSLSPLSDSKEIFNHEFITKNSNTID</sequence>
<feature type="domain" description="AMP-binding enzyme C-terminal" evidence="4">
    <location>
        <begin position="405"/>
        <end position="479"/>
    </location>
</feature>
<keyword evidence="2 5" id="KW-0436">Ligase</keyword>
<dbReference type="PANTHER" id="PTHR43201:SF5">
    <property type="entry name" value="MEDIUM-CHAIN ACYL-COA LIGASE ACSF2, MITOCHONDRIAL"/>
    <property type="match status" value="1"/>
</dbReference>
<accession>A0AAJ1J9H4</accession>
<evidence type="ECO:0000256" key="1">
    <source>
        <dbReference type="ARBA" id="ARBA00006432"/>
    </source>
</evidence>
<dbReference type="EMBL" id="JAILSO010000033">
    <property type="protein sequence ID" value="MDE1478696.1"/>
    <property type="molecule type" value="Genomic_DNA"/>
</dbReference>
<dbReference type="InterPro" id="IPR045851">
    <property type="entry name" value="AMP-bd_C_sf"/>
</dbReference>
<dbReference type="RefSeq" id="WP_274712602.1">
    <property type="nucleotide sequence ID" value="NZ_JAILSO010000033.1"/>
</dbReference>
<dbReference type="Gene3D" id="3.30.300.30">
    <property type="match status" value="1"/>
</dbReference>
<dbReference type="GO" id="GO:0031956">
    <property type="term" value="F:medium-chain fatty acid-CoA ligase activity"/>
    <property type="evidence" value="ECO:0007669"/>
    <property type="project" value="TreeGrafter"/>
</dbReference>
<dbReference type="InterPro" id="IPR042099">
    <property type="entry name" value="ANL_N_sf"/>
</dbReference>
<comment type="similarity">
    <text evidence="1">Belongs to the ATP-dependent AMP-binding enzyme family.</text>
</comment>
<evidence type="ECO:0000313" key="6">
    <source>
        <dbReference type="Proteomes" id="UP001222434"/>
    </source>
</evidence>
<dbReference type="GO" id="GO:0006631">
    <property type="term" value="P:fatty acid metabolic process"/>
    <property type="evidence" value="ECO:0007669"/>
    <property type="project" value="TreeGrafter"/>
</dbReference>
<dbReference type="InterPro" id="IPR000873">
    <property type="entry name" value="AMP-dep_synth/lig_dom"/>
</dbReference>
<evidence type="ECO:0000259" key="3">
    <source>
        <dbReference type="Pfam" id="PF00501"/>
    </source>
</evidence>
<evidence type="ECO:0000256" key="2">
    <source>
        <dbReference type="ARBA" id="ARBA00022598"/>
    </source>
</evidence>
<name>A0AAJ1J9H4_XENBV</name>
<reference evidence="5" key="2">
    <citation type="journal article" date="2022" name="J. Evol. Biol.">
        <title>Pre- and post-association barriers to host switching in sympatric mutualists.</title>
        <authorList>
            <person name="Dinges Z.M."/>
            <person name="Phillips R.K."/>
            <person name="Lively C.M."/>
            <person name="Bashey F."/>
        </authorList>
    </citation>
    <scope>NUCLEOTIDE SEQUENCE</scope>
    <source>
        <strain evidence="5">MC_266_E_2016</strain>
    </source>
</reference>